<evidence type="ECO:0000313" key="2">
    <source>
        <dbReference type="EMBL" id="NOJ72645.1"/>
    </source>
</evidence>
<evidence type="ECO:0000256" key="1">
    <source>
        <dbReference type="SAM" id="MobiDB-lite"/>
    </source>
</evidence>
<accession>A0AAP6ZZ30</accession>
<reference evidence="2 3" key="1">
    <citation type="submission" date="2020-05" db="EMBL/GenBank/DDBJ databases">
        <title>Whole genome sequencing and identification of novel metabolites from Paenibacillus alvei strain JR949.</title>
        <authorList>
            <person name="Rajendhran J."/>
            <person name="Sree Pranav P."/>
            <person name="Mahalakshmi B."/>
            <person name="Karthikeyan R."/>
        </authorList>
    </citation>
    <scope>NUCLEOTIDE SEQUENCE [LARGE SCALE GENOMIC DNA]</scope>
    <source>
        <strain evidence="2 3">JR949</strain>
    </source>
</reference>
<protein>
    <submittedName>
        <fullName evidence="2">Uncharacterized protein</fullName>
    </submittedName>
</protein>
<organism evidence="2 3">
    <name type="scientific">Paenibacillus alvei</name>
    <name type="common">Bacillus alvei</name>
    <dbReference type="NCBI Taxonomy" id="44250"/>
    <lineage>
        <taxon>Bacteria</taxon>
        <taxon>Bacillati</taxon>
        <taxon>Bacillota</taxon>
        <taxon>Bacilli</taxon>
        <taxon>Bacillales</taxon>
        <taxon>Paenibacillaceae</taxon>
        <taxon>Paenibacillus</taxon>
    </lineage>
</organism>
<proteinExistence type="predicted"/>
<dbReference type="EMBL" id="JABFOR010000028">
    <property type="protein sequence ID" value="NOJ72645.1"/>
    <property type="molecule type" value="Genomic_DNA"/>
</dbReference>
<feature type="compositionally biased region" description="Polar residues" evidence="1">
    <location>
        <begin position="68"/>
        <end position="89"/>
    </location>
</feature>
<feature type="compositionally biased region" description="Polar residues" evidence="1">
    <location>
        <begin position="10"/>
        <end position="25"/>
    </location>
</feature>
<dbReference type="RefSeq" id="WP_216633916.1">
    <property type="nucleotide sequence ID" value="NZ_JABFOR010000028.1"/>
</dbReference>
<dbReference type="AlphaFoldDB" id="A0AAP6ZZ30"/>
<feature type="compositionally biased region" description="Low complexity" evidence="1">
    <location>
        <begin position="26"/>
        <end position="56"/>
    </location>
</feature>
<sequence length="124" mass="13198">MSNEYYLRQPGQQQFRDLEQQVSARTSNPVSYTSDSSNSYGTGTTSGYGMSSYAGTGNYGTLSGGVARNSSQQSTGYVHSYTAQDSQQSVVPNNFQTSGYVGSITAQTHGAHQNVVPNSFQPTG</sequence>
<comment type="caution">
    <text evidence="2">The sequence shown here is derived from an EMBL/GenBank/DDBJ whole genome shotgun (WGS) entry which is preliminary data.</text>
</comment>
<feature type="non-terminal residue" evidence="2">
    <location>
        <position position="124"/>
    </location>
</feature>
<evidence type="ECO:0000313" key="3">
    <source>
        <dbReference type="Proteomes" id="UP000552038"/>
    </source>
</evidence>
<gene>
    <name evidence="2" type="ORF">HMI46_19045</name>
</gene>
<feature type="region of interest" description="Disordered" evidence="1">
    <location>
        <begin position="1"/>
        <end position="89"/>
    </location>
</feature>
<dbReference type="Proteomes" id="UP000552038">
    <property type="component" value="Unassembled WGS sequence"/>
</dbReference>
<name>A0AAP6ZZ30_PAEAL</name>